<dbReference type="OrthoDB" id="5694214at2"/>
<proteinExistence type="inferred from homology"/>
<keyword evidence="9" id="KW-1185">Reference proteome</keyword>
<feature type="domain" description="SusD-like N-terminal" evidence="7">
    <location>
        <begin position="113"/>
        <end position="235"/>
    </location>
</feature>
<dbReference type="PROSITE" id="PS51257">
    <property type="entry name" value="PROKAR_LIPOPROTEIN"/>
    <property type="match status" value="1"/>
</dbReference>
<keyword evidence="4" id="KW-0472">Membrane</keyword>
<evidence type="ECO:0000256" key="4">
    <source>
        <dbReference type="ARBA" id="ARBA00023136"/>
    </source>
</evidence>
<keyword evidence="5" id="KW-0998">Cell outer membrane</keyword>
<evidence type="ECO:0000256" key="3">
    <source>
        <dbReference type="ARBA" id="ARBA00022729"/>
    </source>
</evidence>
<gene>
    <name evidence="8" type="ORF">CLV91_2325</name>
</gene>
<comment type="caution">
    <text evidence="8">The sequence shown here is derived from an EMBL/GenBank/DDBJ whole genome shotgun (WGS) entry which is preliminary data.</text>
</comment>
<protein>
    <submittedName>
        <fullName evidence="8">Putative outer membrane starch-binding protein</fullName>
    </submittedName>
</protein>
<evidence type="ECO:0000256" key="5">
    <source>
        <dbReference type="ARBA" id="ARBA00023237"/>
    </source>
</evidence>
<dbReference type="Pfam" id="PF07980">
    <property type="entry name" value="SusD_RagB"/>
    <property type="match status" value="1"/>
</dbReference>
<dbReference type="Gene3D" id="1.25.40.390">
    <property type="match status" value="1"/>
</dbReference>
<dbReference type="SUPFAM" id="SSF48452">
    <property type="entry name" value="TPR-like"/>
    <property type="match status" value="1"/>
</dbReference>
<dbReference type="RefSeq" id="WP_121068053.1">
    <property type="nucleotide sequence ID" value="NZ_RBIQ01000009.1"/>
</dbReference>
<reference evidence="8 9" key="1">
    <citation type="submission" date="2018-10" db="EMBL/GenBank/DDBJ databases">
        <title>Genomic Encyclopedia of Archaeal and Bacterial Type Strains, Phase II (KMG-II): from individual species to whole genera.</title>
        <authorList>
            <person name="Goeker M."/>
        </authorList>
    </citation>
    <scope>NUCLEOTIDE SEQUENCE [LARGE SCALE GENOMIC DNA]</scope>
    <source>
        <strain evidence="8 9">DSM 25230</strain>
    </source>
</reference>
<evidence type="ECO:0000313" key="8">
    <source>
        <dbReference type="EMBL" id="RKR12200.1"/>
    </source>
</evidence>
<dbReference type="InterPro" id="IPR033985">
    <property type="entry name" value="SusD-like_N"/>
</dbReference>
<dbReference type="Pfam" id="PF14322">
    <property type="entry name" value="SusD-like_3"/>
    <property type="match status" value="1"/>
</dbReference>
<comment type="similarity">
    <text evidence="2">Belongs to the SusD family.</text>
</comment>
<dbReference type="AlphaFoldDB" id="A0A495E5K4"/>
<accession>A0A495E5K4</accession>
<dbReference type="InterPro" id="IPR012944">
    <property type="entry name" value="SusD_RagB_dom"/>
</dbReference>
<dbReference type="InterPro" id="IPR011990">
    <property type="entry name" value="TPR-like_helical_dom_sf"/>
</dbReference>
<evidence type="ECO:0000259" key="6">
    <source>
        <dbReference type="Pfam" id="PF07980"/>
    </source>
</evidence>
<evidence type="ECO:0000313" key="9">
    <source>
        <dbReference type="Proteomes" id="UP000269412"/>
    </source>
</evidence>
<dbReference type="GO" id="GO:0009279">
    <property type="term" value="C:cell outer membrane"/>
    <property type="evidence" value="ECO:0007669"/>
    <property type="project" value="UniProtKB-SubCell"/>
</dbReference>
<name>A0A495E5K4_9FLAO</name>
<feature type="domain" description="RagB/SusD" evidence="6">
    <location>
        <begin position="315"/>
        <end position="584"/>
    </location>
</feature>
<sequence length="585" mass="66318">MKNYKLFKRLGTLVLTTVFFVLGSCEESLEIDVRDSFASDLVLSTPEQVELLLFSTYNSTDSWGVARRGFWGKRFGIEGASFEARMNFNASTQGLDRFRLLPGWTAGNPGEFRFKWQDTWPFVRQANVFLELVEGSPAQELDPDRIEELKAEMRFLRANVYAKLIKYFGAVPILTTAATLDDNFDIPRNTYQECVDFIVSELDVVIPLLPETRPAGEFGRATKLSAMAVKSRVLLYAASDLHDPAMAPQSSNLELYTYNSANKWQNAADAAKDIIDMVGDRDLISVADAKAYQDLFLSVNQDILFARPFGGALFDFGTDTNSLPDKTQSPRGFDGWSLSTPTHNYVLQYNMEDGTTTDDGTYDPSNPYENREMRFYANINYQGASFRGREIDYSISVDNTVIADGLDSFSADQQTKGNFRHGSTTGYAIRKFQNEALGDNLQQTTPGRPYILYRLAEVYLNYAEAMYHIGDEATARTYVSRVSQRALQPAITASGSDLLEAIKRERRVELAFEGHNFFDERRWMNEDHLGFDLRGISWSKDLTGTNSLTEFTIEQRPFDQKQYYLPIPLTEIERTPAFIQNEGYE</sequence>
<keyword evidence="3" id="KW-0732">Signal</keyword>
<dbReference type="Proteomes" id="UP000269412">
    <property type="component" value="Unassembled WGS sequence"/>
</dbReference>
<organism evidence="8 9">
    <name type="scientific">Maribacter vaceletii</name>
    <dbReference type="NCBI Taxonomy" id="1206816"/>
    <lineage>
        <taxon>Bacteria</taxon>
        <taxon>Pseudomonadati</taxon>
        <taxon>Bacteroidota</taxon>
        <taxon>Flavobacteriia</taxon>
        <taxon>Flavobacteriales</taxon>
        <taxon>Flavobacteriaceae</taxon>
        <taxon>Maribacter</taxon>
    </lineage>
</organism>
<evidence type="ECO:0000259" key="7">
    <source>
        <dbReference type="Pfam" id="PF14322"/>
    </source>
</evidence>
<evidence type="ECO:0000256" key="2">
    <source>
        <dbReference type="ARBA" id="ARBA00006275"/>
    </source>
</evidence>
<dbReference type="EMBL" id="RBIQ01000009">
    <property type="protein sequence ID" value="RKR12200.1"/>
    <property type="molecule type" value="Genomic_DNA"/>
</dbReference>
<evidence type="ECO:0000256" key="1">
    <source>
        <dbReference type="ARBA" id="ARBA00004442"/>
    </source>
</evidence>
<comment type="subcellular location">
    <subcellularLocation>
        <location evidence="1">Cell outer membrane</location>
    </subcellularLocation>
</comment>